<name>M7ULU9_BOTF1</name>
<evidence type="ECO:0000313" key="2">
    <source>
        <dbReference type="Proteomes" id="UP000012045"/>
    </source>
</evidence>
<reference evidence="2" key="1">
    <citation type="journal article" date="2013" name="Genome Announc.">
        <title>Draft genome sequence of Botrytis cinerea BcDW1, inoculum for noble rot of grape berries.</title>
        <authorList>
            <person name="Blanco-Ulate B."/>
            <person name="Allen G."/>
            <person name="Powell A.L."/>
            <person name="Cantu D."/>
        </authorList>
    </citation>
    <scope>NUCLEOTIDE SEQUENCE [LARGE SCALE GENOMIC DNA]</scope>
    <source>
        <strain evidence="2">BcDW1</strain>
    </source>
</reference>
<dbReference type="AlphaFoldDB" id="M7ULU9"/>
<dbReference type="STRING" id="1290391.M7ULU9"/>
<dbReference type="Proteomes" id="UP000012045">
    <property type="component" value="Unassembled WGS sequence"/>
</dbReference>
<sequence>MLNVETGVVQTLTSLCPITETTTISGKEETVTYTSTSLYTTILPTYVEVTATAPDTTKTAVTGVVSTITSLCPVTETKTVSGSLVTVIYTTTSFIVTNIGTTVQVATTLPAKTTTVATGVLQTITSLCPVTEVETISGIEYTVTKTSTSLIVTEVYTTDYSKTTLPGGTKTIETYVYQTSTSLCPVTEVQTISGVPITKVYTSTIVTEVQVPTTIVQYTTTQATEYKTTDVYETTTCIESVYTTISAGSTIVLTATQTNTIQVTAVQTLTSTVPAAIGETTVYIPTTIGHTIETVAIVTVPSIVRTVTLGTTYYANTTHVQTSTYIQPSTLTVGGQTTSYVVQPSVSVSSVAATSVATVAPSAPIEANNAGMNAPGLVMGFVMGVLALL</sequence>
<dbReference type="OrthoDB" id="3561626at2759"/>
<gene>
    <name evidence="1" type="ORF">BcDW1_6768</name>
</gene>
<dbReference type="HOGENOM" id="CLU_023996_1_0_1"/>
<evidence type="ECO:0000313" key="1">
    <source>
        <dbReference type="EMBL" id="EMR84602.1"/>
    </source>
</evidence>
<protein>
    <submittedName>
        <fullName evidence="1">Putative repetitive proline-rich cell wall protein</fullName>
    </submittedName>
</protein>
<accession>M7ULU9</accession>
<proteinExistence type="predicted"/>
<organism evidence="1 2">
    <name type="scientific">Botryotinia fuckeliana (strain BcDW1)</name>
    <name type="common">Noble rot fungus</name>
    <name type="synonym">Botrytis cinerea</name>
    <dbReference type="NCBI Taxonomy" id="1290391"/>
    <lineage>
        <taxon>Eukaryota</taxon>
        <taxon>Fungi</taxon>
        <taxon>Dikarya</taxon>
        <taxon>Ascomycota</taxon>
        <taxon>Pezizomycotina</taxon>
        <taxon>Leotiomycetes</taxon>
        <taxon>Helotiales</taxon>
        <taxon>Sclerotiniaceae</taxon>
        <taxon>Botrytis</taxon>
    </lineage>
</organism>
<dbReference type="EMBL" id="KB707941">
    <property type="protein sequence ID" value="EMR84602.1"/>
    <property type="molecule type" value="Genomic_DNA"/>
</dbReference>